<comment type="function">
    <text evidence="1">Electron transfer subunit of the periplasmic nitrate reductase complex NapAB. Receives electrons from the membrane-anchored tetraheme c-type NapC protein and transfers these to NapA subunit, thus allowing electron flow between membrane and periplasm. Essential for periplasmic nitrate reduction with nitrate as the terminal electron acceptor.</text>
</comment>
<reference evidence="17 18" key="1">
    <citation type="journal article" date="2014" name="PLoS ONE">
        <title>Physiological and genomic features of a novel sulfur-oxidizing gammaproteobacterium belonging to a previously uncultivated symbiotic lineage isolated from a hydrothermal vent.</title>
        <authorList>
            <person name="Nunoura T."/>
            <person name="Takaki Y."/>
            <person name="Kazama H."/>
            <person name="Kakuta J."/>
            <person name="Shimamura S."/>
            <person name="Makita H."/>
            <person name="Hirai M."/>
            <person name="Miyazaki M."/>
            <person name="Takai K."/>
        </authorList>
    </citation>
    <scope>NUCLEOTIDE SEQUENCE [LARGE SCALE GENOMIC DNA]</scope>
    <source>
        <strain evidence="17 18">Hiromi1</strain>
    </source>
</reference>
<dbReference type="InterPro" id="IPR005591">
    <property type="entry name" value="NapB"/>
</dbReference>
<feature type="binding site" description="covalent" evidence="14">
    <location>
        <position position="86"/>
    </location>
    <ligand>
        <name>heme c</name>
        <dbReference type="ChEBI" id="CHEBI:61717"/>
        <label>1</label>
    </ligand>
</feature>
<evidence type="ECO:0000256" key="15">
    <source>
        <dbReference type="PIRSR" id="PIRSR006105-2"/>
    </source>
</evidence>
<evidence type="ECO:0000313" key="18">
    <source>
        <dbReference type="Proteomes" id="UP000031631"/>
    </source>
</evidence>
<dbReference type="Proteomes" id="UP000031631">
    <property type="component" value="Chromosome"/>
</dbReference>
<evidence type="ECO:0000256" key="1">
    <source>
        <dbReference type="ARBA" id="ARBA00002599"/>
    </source>
</evidence>
<evidence type="ECO:0000256" key="8">
    <source>
        <dbReference type="ARBA" id="ARBA00022729"/>
    </source>
</evidence>
<evidence type="ECO:0000256" key="2">
    <source>
        <dbReference type="ARBA" id="ARBA00004418"/>
    </source>
</evidence>
<evidence type="ECO:0000256" key="4">
    <source>
        <dbReference type="ARBA" id="ARBA00013773"/>
    </source>
</evidence>
<keyword evidence="6 14" id="KW-0349">Heme</keyword>
<evidence type="ECO:0000256" key="16">
    <source>
        <dbReference type="SAM" id="SignalP"/>
    </source>
</evidence>
<keyword evidence="11 15" id="KW-0408">Iron</keyword>
<evidence type="ECO:0000256" key="10">
    <source>
        <dbReference type="ARBA" id="ARBA00022982"/>
    </source>
</evidence>
<dbReference type="PANTHER" id="PTHR38604:SF1">
    <property type="entry name" value="PERIPLASMIC NITRATE REDUCTASE, ELECTRON TRANSFER SUBUNIT"/>
    <property type="match status" value="1"/>
</dbReference>
<dbReference type="PANTHER" id="PTHR38604">
    <property type="entry name" value="PERIPLASMIC NITRATE REDUCTASE, ELECTRON TRANSFER SUBUNIT"/>
    <property type="match status" value="1"/>
</dbReference>
<dbReference type="GO" id="GO:0009061">
    <property type="term" value="P:anaerobic respiration"/>
    <property type="evidence" value="ECO:0007669"/>
    <property type="project" value="InterPro"/>
</dbReference>
<feature type="binding site" description="axial binding residue" evidence="15">
    <location>
        <position position="127"/>
    </location>
    <ligand>
        <name>heme c</name>
        <dbReference type="ChEBI" id="CHEBI:61717"/>
        <label>2</label>
    </ligand>
    <ligandPart>
        <name>Fe</name>
        <dbReference type="ChEBI" id="CHEBI:18248"/>
    </ligandPart>
</feature>
<protein>
    <recommendedName>
        <fullName evidence="4 13">Periplasmic nitrate reductase, electron transfer subunit</fullName>
    </recommendedName>
    <alternativeName>
        <fullName evidence="12 13">Diheme cytochrome c NapB</fullName>
    </alternativeName>
</protein>
<feature type="binding site" description="covalent" evidence="14">
    <location>
        <position position="83"/>
    </location>
    <ligand>
        <name>heme c</name>
        <dbReference type="ChEBI" id="CHEBI:61717"/>
        <label>1</label>
    </ligand>
</feature>
<keyword evidence="8 16" id="KW-0732">Signal</keyword>
<organism evidence="17 18">
    <name type="scientific">Thiolapillus brandeum</name>
    <dbReference type="NCBI Taxonomy" id="1076588"/>
    <lineage>
        <taxon>Bacteria</taxon>
        <taxon>Pseudomonadati</taxon>
        <taxon>Pseudomonadota</taxon>
        <taxon>Gammaproteobacteria</taxon>
        <taxon>Chromatiales</taxon>
        <taxon>Sedimenticolaceae</taxon>
        <taxon>Thiolapillus</taxon>
    </lineage>
</organism>
<evidence type="ECO:0000256" key="3">
    <source>
        <dbReference type="ARBA" id="ARBA00007368"/>
    </source>
</evidence>
<dbReference type="AlphaFoldDB" id="A0A7U6GJN6"/>
<evidence type="ECO:0000256" key="5">
    <source>
        <dbReference type="ARBA" id="ARBA00022448"/>
    </source>
</evidence>
<feature type="binding site" description="covalent" evidence="14">
    <location>
        <position position="123"/>
    </location>
    <ligand>
        <name>heme c</name>
        <dbReference type="ChEBI" id="CHEBI:61717"/>
        <label>2</label>
    </ligand>
</feature>
<comment type="PTM">
    <text evidence="14">Binds 2 heme C groups per subunit.</text>
</comment>
<keyword evidence="18" id="KW-1185">Reference proteome</keyword>
<dbReference type="Gene3D" id="1.10.1130.10">
    <property type="entry name" value="Flavocytochrome C3, Chain A"/>
    <property type="match status" value="1"/>
</dbReference>
<evidence type="ECO:0000313" key="17">
    <source>
        <dbReference type="EMBL" id="BAO44839.1"/>
    </source>
</evidence>
<dbReference type="KEGG" id="tbn:TBH_C1924"/>
<evidence type="ECO:0000256" key="12">
    <source>
        <dbReference type="ARBA" id="ARBA00031832"/>
    </source>
</evidence>
<dbReference type="InterPro" id="IPR036280">
    <property type="entry name" value="Multihaem_cyt_sf"/>
</dbReference>
<feature type="signal peptide" evidence="16">
    <location>
        <begin position="1"/>
        <end position="24"/>
    </location>
</feature>
<dbReference type="PIRSF" id="PIRSF006105">
    <property type="entry name" value="NapB"/>
    <property type="match status" value="1"/>
</dbReference>
<evidence type="ECO:0000256" key="9">
    <source>
        <dbReference type="ARBA" id="ARBA00022764"/>
    </source>
</evidence>
<evidence type="ECO:0000256" key="6">
    <source>
        <dbReference type="ARBA" id="ARBA00022617"/>
    </source>
</evidence>
<evidence type="ECO:0000256" key="7">
    <source>
        <dbReference type="ARBA" id="ARBA00022723"/>
    </source>
</evidence>
<feature type="binding site" description="axial binding residue" evidence="15">
    <location>
        <position position="87"/>
    </location>
    <ligand>
        <name>heme c</name>
        <dbReference type="ChEBI" id="CHEBI:61717"/>
        <label>1</label>
    </ligand>
    <ligandPart>
        <name>Fe</name>
        <dbReference type="ChEBI" id="CHEBI:18248"/>
    </ligandPart>
</feature>
<dbReference type="FunFam" id="1.10.1130.10:FF:000001">
    <property type="entry name" value="Periplasmic nitrate reductase, electron transfer subunit"/>
    <property type="match status" value="1"/>
</dbReference>
<keyword evidence="7 15" id="KW-0479">Metal-binding</keyword>
<keyword evidence="9 13" id="KW-0574">Periplasm</keyword>
<dbReference type="RefSeq" id="WP_041068051.1">
    <property type="nucleotide sequence ID" value="NZ_AP012273.1"/>
</dbReference>
<accession>A0A7U6GJN6</accession>
<feature type="binding site" description="axial binding residue" evidence="15">
    <location>
        <position position="104"/>
    </location>
    <ligand>
        <name>heme c</name>
        <dbReference type="ChEBI" id="CHEBI:61717"/>
        <label>2</label>
    </ligand>
    <ligandPart>
        <name>Fe</name>
        <dbReference type="ChEBI" id="CHEBI:18248"/>
    </ligandPart>
</feature>
<dbReference type="SUPFAM" id="SSF48695">
    <property type="entry name" value="Multiheme cytochromes"/>
    <property type="match status" value="1"/>
</dbReference>
<evidence type="ECO:0000256" key="11">
    <source>
        <dbReference type="ARBA" id="ARBA00023004"/>
    </source>
</evidence>
<evidence type="ECO:0000256" key="14">
    <source>
        <dbReference type="PIRSR" id="PIRSR006105-1"/>
    </source>
</evidence>
<feature type="binding site" description="covalent" evidence="14">
    <location>
        <position position="126"/>
    </location>
    <ligand>
        <name>heme c</name>
        <dbReference type="ChEBI" id="CHEBI:61717"/>
        <label>2</label>
    </ligand>
</feature>
<dbReference type="GO" id="GO:0042597">
    <property type="term" value="C:periplasmic space"/>
    <property type="evidence" value="ECO:0007669"/>
    <property type="project" value="UniProtKB-SubCell"/>
</dbReference>
<dbReference type="OrthoDB" id="13290at2"/>
<proteinExistence type="inferred from homology"/>
<gene>
    <name evidence="17" type="ORF">TBH_C1924</name>
</gene>
<name>A0A7U6GJN6_9GAMM</name>
<comment type="subcellular location">
    <subcellularLocation>
        <location evidence="2 13">Periplasm</location>
    </subcellularLocation>
</comment>
<keyword evidence="10 13" id="KW-0249">Electron transport</keyword>
<dbReference type="GO" id="GO:0046872">
    <property type="term" value="F:metal ion binding"/>
    <property type="evidence" value="ECO:0007669"/>
    <property type="project" value="UniProtKB-KW"/>
</dbReference>
<keyword evidence="5 13" id="KW-0813">Transport</keyword>
<evidence type="ECO:0000256" key="13">
    <source>
        <dbReference type="PIRNR" id="PIRNR006105"/>
    </source>
</evidence>
<comment type="similarity">
    <text evidence="3 13">Belongs to the NapB family.</text>
</comment>
<feature type="chain" id="PRO_5030885479" description="Periplasmic nitrate reductase, electron transfer subunit" evidence="16">
    <location>
        <begin position="25"/>
        <end position="145"/>
    </location>
</feature>
<dbReference type="Pfam" id="PF03892">
    <property type="entry name" value="NapB"/>
    <property type="match status" value="1"/>
</dbReference>
<feature type="binding site" description="axial binding residue" evidence="15">
    <location>
        <position position="69"/>
    </location>
    <ligand>
        <name>heme c</name>
        <dbReference type="ChEBI" id="CHEBI:61717"/>
        <label>1</label>
    </ligand>
    <ligandPart>
        <name>Fe</name>
        <dbReference type="ChEBI" id="CHEBI:18248"/>
    </ligandPart>
</feature>
<dbReference type="EMBL" id="AP012273">
    <property type="protein sequence ID" value="BAO44839.1"/>
    <property type="molecule type" value="Genomic_DNA"/>
</dbReference>
<comment type="subunit">
    <text evidence="13">Component of the periplasmic nitrate reductase NapAB complex composed of NapA and NapB.</text>
</comment>
<sequence length="145" mass="16242">MKKIISITVAAFAMAVVTSHTVIAKESVASLRGTQDIEGSSLKVTKKKLISKEGGFERNYKQQPPLIPHKIAKYKINLKNNGCLKCHSKKNHKKEKAPMLGESHFLTRDGKKLDHVSSRRYFCTQCHAPQVEANPLVKNEFEGVK</sequence>